<comment type="caution">
    <text evidence="3">The sequence shown here is derived from an EMBL/GenBank/DDBJ whole genome shotgun (WGS) entry which is preliminary data.</text>
</comment>
<organism evidence="3 4">
    <name type="scientific">endosymbiont of Ridgeia piscesae</name>
    <dbReference type="NCBI Taxonomy" id="54398"/>
    <lineage>
        <taxon>Bacteria</taxon>
        <taxon>Pseudomonadati</taxon>
        <taxon>Pseudomonadota</taxon>
        <taxon>Gammaproteobacteria</taxon>
        <taxon>sulfur-oxidizing symbionts</taxon>
    </lineage>
</organism>
<dbReference type="GO" id="GO:0006950">
    <property type="term" value="P:response to stress"/>
    <property type="evidence" value="ECO:0007669"/>
    <property type="project" value="UniProtKB-ARBA"/>
</dbReference>
<evidence type="ECO:0000313" key="2">
    <source>
        <dbReference type="EMBL" id="KRT56235.1"/>
    </source>
</evidence>
<sequence length="165" mass="19014">MTPLQHQAEAQTLELLLQAQDQFKIRLPEVRITFDLRGRSAGMLRLPRSGAAVIRYNAQLLAENDPQFIALTVPHEVAHLVAMTLHGRGIRPHGAEWKAVMEAFGAAPERCHQFDVSRASRRRLRRFTYQCNCREHQLSSIRHNRAQRGTRYLCRHCKTSLRPVE</sequence>
<dbReference type="Proteomes" id="UP000051276">
    <property type="component" value="Unassembled WGS sequence"/>
</dbReference>
<dbReference type="EMBL" id="LDXT01000062">
    <property type="protein sequence ID" value="KRT56235.1"/>
    <property type="molecule type" value="Genomic_DNA"/>
</dbReference>
<dbReference type="OrthoDB" id="267364at2"/>
<name>A0A0T5ZBL7_9GAMM</name>
<accession>A0A0T5ZBL7</accession>
<dbReference type="SMART" id="SM00731">
    <property type="entry name" value="SprT"/>
    <property type="match status" value="1"/>
</dbReference>
<dbReference type="GO" id="GO:0006508">
    <property type="term" value="P:proteolysis"/>
    <property type="evidence" value="ECO:0007669"/>
    <property type="project" value="UniProtKB-KW"/>
</dbReference>
<proteinExistence type="predicted"/>
<evidence type="ECO:0000313" key="5">
    <source>
        <dbReference type="Proteomes" id="UP000051634"/>
    </source>
</evidence>
<keyword evidence="2" id="KW-0482">Metalloprotease</keyword>
<dbReference type="GO" id="GO:0008237">
    <property type="term" value="F:metallopeptidase activity"/>
    <property type="evidence" value="ECO:0007669"/>
    <property type="project" value="UniProtKB-KW"/>
</dbReference>
<protein>
    <submittedName>
        <fullName evidence="2">Putative Zn-dependent metalloprotease, SprT family</fullName>
    </submittedName>
    <submittedName>
        <fullName evidence="3">SprT protein</fullName>
    </submittedName>
</protein>
<dbReference type="Proteomes" id="UP000051634">
    <property type="component" value="Unassembled WGS sequence"/>
</dbReference>
<keyword evidence="5" id="KW-1185">Reference proteome</keyword>
<keyword evidence="2" id="KW-0645">Protease</keyword>
<feature type="domain" description="SprT-like" evidence="1">
    <location>
        <begin position="10"/>
        <end position="164"/>
    </location>
</feature>
<evidence type="ECO:0000313" key="3">
    <source>
        <dbReference type="EMBL" id="KRT60219.1"/>
    </source>
</evidence>
<dbReference type="PANTHER" id="PTHR38773">
    <property type="entry name" value="PROTEIN SPRT"/>
    <property type="match status" value="1"/>
</dbReference>
<reference evidence="4 5" key="1">
    <citation type="submission" date="2015-11" db="EMBL/GenBank/DDBJ databases">
        <title>The genome of Candidatus Endoriftia persephone in Ridgeia piscesae and population structure of the North Eastern Pacific vestimentiferan symbionts.</title>
        <authorList>
            <person name="Perez M."/>
            <person name="Juniper K.S."/>
        </authorList>
    </citation>
    <scope>NUCLEOTIDE SEQUENCE [LARGE SCALE GENOMIC DNA]</scope>
    <source>
        <strain evidence="3">Ind10</strain>
        <strain evidence="2">Ind11</strain>
    </source>
</reference>
<evidence type="ECO:0000313" key="4">
    <source>
        <dbReference type="Proteomes" id="UP000051276"/>
    </source>
</evidence>
<keyword evidence="2" id="KW-0378">Hydrolase</keyword>
<dbReference type="AlphaFoldDB" id="A0A0T5ZBL7"/>
<gene>
    <name evidence="2" type="ORF">Ga0074115_13525</name>
    <name evidence="3" type="ORF">Ga0076813_16885</name>
</gene>
<dbReference type="PANTHER" id="PTHR38773:SF1">
    <property type="entry name" value="PROTEIN SPRT"/>
    <property type="match status" value="1"/>
</dbReference>
<dbReference type="InterPro" id="IPR006640">
    <property type="entry name" value="SprT-like_domain"/>
</dbReference>
<dbReference type="STRING" id="54398.Ga0074115_13525"/>
<evidence type="ECO:0000259" key="1">
    <source>
        <dbReference type="SMART" id="SM00731"/>
    </source>
</evidence>
<dbReference type="EMBL" id="LMXI01000006">
    <property type="protein sequence ID" value="KRT60219.1"/>
    <property type="molecule type" value="Genomic_DNA"/>
</dbReference>
<dbReference type="Pfam" id="PF10263">
    <property type="entry name" value="SprT-like"/>
    <property type="match status" value="1"/>
</dbReference>
<dbReference type="RefSeq" id="WP_057956413.1">
    <property type="nucleotide sequence ID" value="NZ_KQ556928.1"/>
</dbReference>